<dbReference type="Proteomes" id="UP000554482">
    <property type="component" value="Unassembled WGS sequence"/>
</dbReference>
<dbReference type="SUPFAM" id="SSF57756">
    <property type="entry name" value="Retrovirus zinc finger-like domains"/>
    <property type="match status" value="1"/>
</dbReference>
<comment type="caution">
    <text evidence="1">The sequence shown here is derived from an EMBL/GenBank/DDBJ whole genome shotgun (WGS) entry which is preliminary data.</text>
</comment>
<keyword evidence="2" id="KW-1185">Reference proteome</keyword>
<organism evidence="1 2">
    <name type="scientific">Thalictrum thalictroides</name>
    <name type="common">Rue-anemone</name>
    <name type="synonym">Anemone thalictroides</name>
    <dbReference type="NCBI Taxonomy" id="46969"/>
    <lineage>
        <taxon>Eukaryota</taxon>
        <taxon>Viridiplantae</taxon>
        <taxon>Streptophyta</taxon>
        <taxon>Embryophyta</taxon>
        <taxon>Tracheophyta</taxon>
        <taxon>Spermatophyta</taxon>
        <taxon>Magnoliopsida</taxon>
        <taxon>Ranunculales</taxon>
        <taxon>Ranunculaceae</taxon>
        <taxon>Thalictroideae</taxon>
        <taxon>Thalictrum</taxon>
    </lineage>
</organism>
<dbReference type="OrthoDB" id="1962139at2759"/>
<dbReference type="GO" id="GO:0008270">
    <property type="term" value="F:zinc ion binding"/>
    <property type="evidence" value="ECO:0007669"/>
    <property type="project" value="InterPro"/>
</dbReference>
<sequence length="170" mass="19113">MSFLHQIATGVFTYEDWKRDIKTHRCRVCDEVGHHQSDCNWMELRPTSARVSRFAEVVCWCCGEPPEINHPGVPLLDVALRAQLKRNPKKNLFMLLTDGVYDDSKILAGYYVLGHYSELPHLAGAKQHSATSPAEGLAIRNGLRCAVSESVQCIVLFSDSTIWKDAIEGR</sequence>
<dbReference type="InterPro" id="IPR036875">
    <property type="entry name" value="Znf_CCHC_sf"/>
</dbReference>
<proteinExistence type="predicted"/>
<protein>
    <submittedName>
        <fullName evidence="1">Uncharacterized protein</fullName>
    </submittedName>
</protein>
<dbReference type="AlphaFoldDB" id="A0A7J6W6E2"/>
<evidence type="ECO:0000313" key="2">
    <source>
        <dbReference type="Proteomes" id="UP000554482"/>
    </source>
</evidence>
<accession>A0A7J6W6E2</accession>
<dbReference type="EMBL" id="JABWDY010020929">
    <property type="protein sequence ID" value="KAF5192781.1"/>
    <property type="molecule type" value="Genomic_DNA"/>
</dbReference>
<dbReference type="GO" id="GO:0003676">
    <property type="term" value="F:nucleic acid binding"/>
    <property type="evidence" value="ECO:0007669"/>
    <property type="project" value="InterPro"/>
</dbReference>
<evidence type="ECO:0000313" key="1">
    <source>
        <dbReference type="EMBL" id="KAF5192781.1"/>
    </source>
</evidence>
<gene>
    <name evidence="1" type="ORF">FRX31_017631</name>
</gene>
<reference evidence="1 2" key="1">
    <citation type="submission" date="2020-06" db="EMBL/GenBank/DDBJ databases">
        <title>Transcriptomic and genomic resources for Thalictrum thalictroides and T. hernandezii: Facilitating candidate gene discovery in an emerging model plant lineage.</title>
        <authorList>
            <person name="Arias T."/>
            <person name="Riano-Pachon D.M."/>
            <person name="Di Stilio V.S."/>
        </authorList>
    </citation>
    <scope>NUCLEOTIDE SEQUENCE [LARGE SCALE GENOMIC DNA]</scope>
    <source>
        <strain evidence="2">cv. WT478/WT964</strain>
        <tissue evidence="1">Leaves</tissue>
    </source>
</reference>
<name>A0A7J6W6E2_THATH</name>